<evidence type="ECO:0000256" key="4">
    <source>
        <dbReference type="ARBA" id="ARBA00022475"/>
    </source>
</evidence>
<dbReference type="Proteomes" id="UP001596018">
    <property type="component" value="Unassembled WGS sequence"/>
</dbReference>
<gene>
    <name evidence="13" type="primary">gspL</name>
    <name evidence="13" type="ORF">ACFPK0_09980</name>
</gene>
<dbReference type="InterPro" id="IPR024230">
    <property type="entry name" value="GspL_cyto_dom"/>
</dbReference>
<dbReference type="CDD" id="cd24017">
    <property type="entry name" value="ASKHA_T2SSL_N"/>
    <property type="match status" value="1"/>
</dbReference>
<keyword evidence="8" id="KW-1133">Transmembrane helix</keyword>
<comment type="function">
    <text evidence="10">Inner membrane component of the type II secretion system required for the energy-dependent secretion of extracellular factors such as proteases and toxins from the periplasm.</text>
</comment>
<evidence type="ECO:0000256" key="2">
    <source>
        <dbReference type="ARBA" id="ARBA00005318"/>
    </source>
</evidence>
<evidence type="ECO:0000256" key="10">
    <source>
        <dbReference type="PIRNR" id="PIRNR015761"/>
    </source>
</evidence>
<evidence type="ECO:0000256" key="7">
    <source>
        <dbReference type="ARBA" id="ARBA00022927"/>
    </source>
</evidence>
<evidence type="ECO:0000313" key="13">
    <source>
        <dbReference type="EMBL" id="MFC5440341.1"/>
    </source>
</evidence>
<evidence type="ECO:0000259" key="11">
    <source>
        <dbReference type="Pfam" id="PF05134"/>
    </source>
</evidence>
<evidence type="ECO:0000256" key="9">
    <source>
        <dbReference type="ARBA" id="ARBA00023136"/>
    </source>
</evidence>
<keyword evidence="9" id="KW-0472">Membrane</keyword>
<evidence type="ECO:0000256" key="1">
    <source>
        <dbReference type="ARBA" id="ARBA00004377"/>
    </source>
</evidence>
<organism evidence="13 14">
    <name type="scientific">Rhodanobacter ginsenosidimutans</name>
    <dbReference type="NCBI Taxonomy" id="490571"/>
    <lineage>
        <taxon>Bacteria</taxon>
        <taxon>Pseudomonadati</taxon>
        <taxon>Pseudomonadota</taxon>
        <taxon>Gammaproteobacteria</taxon>
        <taxon>Lysobacterales</taxon>
        <taxon>Rhodanobacteraceae</taxon>
        <taxon>Rhodanobacter</taxon>
    </lineage>
</organism>
<dbReference type="InterPro" id="IPR007812">
    <property type="entry name" value="T2SS_protein-GspL"/>
</dbReference>
<comment type="subcellular location">
    <subcellularLocation>
        <location evidence="1">Cell inner membrane</location>
        <topology evidence="1">Single-pass membrane protein</topology>
    </subcellularLocation>
</comment>
<dbReference type="RefSeq" id="WP_377341193.1">
    <property type="nucleotide sequence ID" value="NZ_JALBWS010000013.1"/>
</dbReference>
<comment type="similarity">
    <text evidence="2 10">Belongs to the GSP L family.</text>
</comment>
<evidence type="ECO:0000256" key="8">
    <source>
        <dbReference type="ARBA" id="ARBA00022989"/>
    </source>
</evidence>
<protein>
    <recommendedName>
        <fullName evidence="10">Type II secretion system protein L</fullName>
        <shortName evidence="10">T2SS protein L</shortName>
    </recommendedName>
</protein>
<keyword evidence="4" id="KW-1003">Cell membrane</keyword>
<evidence type="ECO:0000256" key="5">
    <source>
        <dbReference type="ARBA" id="ARBA00022519"/>
    </source>
</evidence>
<sequence>MLRIFCSLSATPASCRWVLFNDAGAHPGAGALAQLPPGAARVELVLAASDVLLVRARLPSTGKHRSAALLAYAVEERLASDPDSTQVSILGRLDGEDVLAVVDRSRLQAWRDALAAVGILVDSLHCETLMLPLQYGGWSLCWNGQEGHVRIGEFEGGATDCGDRQTPPLMLIQLLLEARARASVPATITLYLTVPEAKPDLETWQKELGVSLRMASAPEARAAPMSAGAGLDQGRRRRHLSMAMVARWRQVGWILLAALLLHSVALFADRMRLASEQQQLRQQMEARFRALFPDAVAVADPVLQMRRQLARARHGANQPDVGDFPVMLGKVSEALASAPTTQLRALSYEDGRMTLELKAPGDALARQVQQLLTEAGFAVDTVPVAHRATNGTVTLTLRSP</sequence>
<dbReference type="Gene3D" id="3.30.420.380">
    <property type="match status" value="1"/>
</dbReference>
<dbReference type="SUPFAM" id="SSF53067">
    <property type="entry name" value="Actin-like ATPase domain"/>
    <property type="match status" value="1"/>
</dbReference>
<dbReference type="Pfam" id="PF05134">
    <property type="entry name" value="T2SSL"/>
    <property type="match status" value="1"/>
</dbReference>
<keyword evidence="3 10" id="KW-0813">Transport</keyword>
<dbReference type="InterPro" id="IPR025691">
    <property type="entry name" value="GspL_pp_dom"/>
</dbReference>
<dbReference type="Pfam" id="PF12693">
    <property type="entry name" value="GspL_C"/>
    <property type="match status" value="1"/>
</dbReference>
<comment type="caution">
    <text evidence="13">The sequence shown here is derived from an EMBL/GenBank/DDBJ whole genome shotgun (WGS) entry which is preliminary data.</text>
</comment>
<keyword evidence="14" id="KW-1185">Reference proteome</keyword>
<evidence type="ECO:0000256" key="6">
    <source>
        <dbReference type="ARBA" id="ARBA00022692"/>
    </source>
</evidence>
<evidence type="ECO:0000259" key="12">
    <source>
        <dbReference type="Pfam" id="PF12693"/>
    </source>
</evidence>
<keyword evidence="7 10" id="KW-0653">Protein transport</keyword>
<keyword evidence="5" id="KW-0997">Cell inner membrane</keyword>
<dbReference type="PIRSF" id="PIRSF015761">
    <property type="entry name" value="Protein_L"/>
    <property type="match status" value="1"/>
</dbReference>
<evidence type="ECO:0000256" key="3">
    <source>
        <dbReference type="ARBA" id="ARBA00022448"/>
    </source>
</evidence>
<feature type="domain" description="GspL cytoplasmic actin-ATPase-like" evidence="11">
    <location>
        <begin position="27"/>
        <end position="158"/>
    </location>
</feature>
<evidence type="ECO:0000313" key="14">
    <source>
        <dbReference type="Proteomes" id="UP001596018"/>
    </source>
</evidence>
<keyword evidence="6" id="KW-0812">Transmembrane</keyword>
<dbReference type="NCBIfam" id="TIGR01709">
    <property type="entry name" value="typeII_sec_gspL"/>
    <property type="match status" value="1"/>
</dbReference>
<reference evidence="14" key="1">
    <citation type="journal article" date="2019" name="Int. J. Syst. Evol. Microbiol.">
        <title>The Global Catalogue of Microorganisms (GCM) 10K type strain sequencing project: providing services to taxonomists for standard genome sequencing and annotation.</title>
        <authorList>
            <consortium name="The Broad Institute Genomics Platform"/>
            <consortium name="The Broad Institute Genome Sequencing Center for Infectious Disease"/>
            <person name="Wu L."/>
            <person name="Ma J."/>
        </authorList>
    </citation>
    <scope>NUCLEOTIDE SEQUENCE [LARGE SCALE GENOMIC DNA]</scope>
    <source>
        <strain evidence="14">KACC 12822</strain>
    </source>
</reference>
<name>A0ABW0JWX0_9GAMM</name>
<feature type="domain" description="GspL periplasmic" evidence="12">
    <location>
        <begin position="245"/>
        <end position="399"/>
    </location>
</feature>
<dbReference type="InterPro" id="IPR043129">
    <property type="entry name" value="ATPase_NBD"/>
</dbReference>
<proteinExistence type="inferred from homology"/>
<dbReference type="EMBL" id="JBHSMM010000002">
    <property type="protein sequence ID" value="MFC5440341.1"/>
    <property type="molecule type" value="Genomic_DNA"/>
</dbReference>
<accession>A0ABW0JWX0</accession>